<name>A0ACC3SH78_9PEZI</name>
<evidence type="ECO:0000313" key="1">
    <source>
        <dbReference type="EMBL" id="KAK8211517.1"/>
    </source>
</evidence>
<protein>
    <submittedName>
        <fullName evidence="1">Uncharacterized protein</fullName>
    </submittedName>
</protein>
<evidence type="ECO:0000313" key="2">
    <source>
        <dbReference type="Proteomes" id="UP001320706"/>
    </source>
</evidence>
<comment type="caution">
    <text evidence="1">The sequence shown here is derived from an EMBL/GenBank/DDBJ whole genome shotgun (WGS) entry which is preliminary data.</text>
</comment>
<dbReference type="Proteomes" id="UP001320706">
    <property type="component" value="Unassembled WGS sequence"/>
</dbReference>
<organism evidence="1 2">
    <name type="scientific">Zalaria obscura</name>
    <dbReference type="NCBI Taxonomy" id="2024903"/>
    <lineage>
        <taxon>Eukaryota</taxon>
        <taxon>Fungi</taxon>
        <taxon>Dikarya</taxon>
        <taxon>Ascomycota</taxon>
        <taxon>Pezizomycotina</taxon>
        <taxon>Dothideomycetes</taxon>
        <taxon>Dothideomycetidae</taxon>
        <taxon>Dothideales</taxon>
        <taxon>Zalariaceae</taxon>
        <taxon>Zalaria</taxon>
    </lineage>
</organism>
<proteinExistence type="predicted"/>
<keyword evidence="2" id="KW-1185">Reference proteome</keyword>
<dbReference type="EMBL" id="JAMKPW020000013">
    <property type="protein sequence ID" value="KAK8211517.1"/>
    <property type="molecule type" value="Genomic_DNA"/>
</dbReference>
<gene>
    <name evidence="1" type="ORF">M8818_003170</name>
</gene>
<sequence>MSELHQALETLGPIDFSEVPVDGLEPFLRHHFEAGELITNSVPPPPGGEPFESSTPQHTTPDSAATSKDIVSSPARPPTPDKLHADLRKQWGKPMKLSAKDNPLGISVYKMAGHDRHGAWFARRSVHEGLSFSKFRKAMQREFAESLAVQGGPGEGNVRGIGGDRRLEKKKLDGVGQMEVYQLSAQFPGPTTPREFVTLLLTSDSALTEKSAKNGNSGEVVPRHYMVISRPVKHPEAPERQGFIRGQYESVELIREIPINPASKGKSASTSNLLESHDGKAKDDARGRSRGSTIGFAESRGPGAKGENVDRGDGSAGDPELNPVEWIMITRSDPGGGIPRFMVERGTPGSIVADAVKFLDWATGKGEIPEPDEDEELQAKASESKAEAPPPTQINGDATAETPVQQQQEAQLRGAQTEGGGVISHLTNALEAGLDAYAPTTVSSYAHQYLDQQDVQQPSTRSYDDDSSSSSSSESFASAEDFRPTNEGPPSSMPRESTDSLASLDSKLSSGGTQPTNHHEREFLKLEKDRERLEQKLAKKRQAEDEKLRSQQEKDKKDVSKAEDKHEREIRKQQEKHDKEMRKIEQKKEKELRKAEEKRRKALDKDILNKVSRERDEYRDRCEVGEKERTLLREQVGELQRENTILVQRIAKLGGENMVRELKAEAGRPRASSKGSVKSARS</sequence>
<accession>A0ACC3SH78</accession>
<reference evidence="1" key="1">
    <citation type="submission" date="2024-02" db="EMBL/GenBank/DDBJ databases">
        <title>Metagenome Assembled Genome of Zalaria obscura JY119.</title>
        <authorList>
            <person name="Vighnesh L."/>
            <person name="Jagadeeshwari U."/>
            <person name="Venkata Ramana C."/>
            <person name="Sasikala C."/>
        </authorList>
    </citation>
    <scope>NUCLEOTIDE SEQUENCE</scope>
    <source>
        <strain evidence="1">JY119</strain>
    </source>
</reference>